<dbReference type="InterPro" id="IPR018648">
    <property type="entry name" value="DUF2076"/>
</dbReference>
<dbReference type="EMBL" id="CP073078">
    <property type="protein sequence ID" value="QUD85988.1"/>
    <property type="molecule type" value="Genomic_DNA"/>
</dbReference>
<gene>
    <name evidence="2" type="ORF">KCG34_12810</name>
</gene>
<dbReference type="Proteomes" id="UP000676409">
    <property type="component" value="Chromosome"/>
</dbReference>
<evidence type="ECO:0000313" key="2">
    <source>
        <dbReference type="EMBL" id="QUD85988.1"/>
    </source>
</evidence>
<evidence type="ECO:0000256" key="1">
    <source>
        <dbReference type="SAM" id="MobiDB-lite"/>
    </source>
</evidence>
<proteinExistence type="predicted"/>
<protein>
    <submittedName>
        <fullName evidence="2">DUF2076 domain-containing protein</fullName>
    </submittedName>
</protein>
<sequence>MTPDERALLTRFLSDLTQIRGAAKDPEAESLINQAIATQPDAAYLLVQHSLLADQALHTAQQRIAELEARLQAPAPQPQASFLGGAASPGPQPWAQPQPAYQTAVPPTQPAGFFGGGAPAAPGGFGSFLRSAGTTAAGVAGGAFLFEGLSNLFGGGHSGGFFGGGYGGGYGQPVENVTINNYGDDGDYGGGDDGGWSDDDSSDDYS</sequence>
<keyword evidence="3" id="KW-1185">Reference proteome</keyword>
<feature type="compositionally biased region" description="Low complexity" evidence="1">
    <location>
        <begin position="78"/>
        <end position="89"/>
    </location>
</feature>
<dbReference type="Pfam" id="PF09849">
    <property type="entry name" value="DUF2076"/>
    <property type="match status" value="1"/>
</dbReference>
<feature type="region of interest" description="Disordered" evidence="1">
    <location>
        <begin position="78"/>
        <end position="109"/>
    </location>
</feature>
<accession>A0A975FWA8</accession>
<name>A0A975FWA8_9CAUL</name>
<dbReference type="KEGG" id="caul:KCG34_12810"/>
<feature type="compositionally biased region" description="Acidic residues" evidence="1">
    <location>
        <begin position="195"/>
        <end position="206"/>
    </location>
</feature>
<reference evidence="2" key="1">
    <citation type="submission" date="2021-04" db="EMBL/GenBank/DDBJ databases">
        <title>The complete genome sequence of Caulobacter sp. S6.</title>
        <authorList>
            <person name="Tang Y."/>
            <person name="Ouyang W."/>
            <person name="Liu Q."/>
            <person name="Huang B."/>
            <person name="Guo Z."/>
            <person name="Lei P."/>
        </authorList>
    </citation>
    <scope>NUCLEOTIDE SEQUENCE</scope>
    <source>
        <strain evidence="2">S6</strain>
    </source>
</reference>
<evidence type="ECO:0000313" key="3">
    <source>
        <dbReference type="Proteomes" id="UP000676409"/>
    </source>
</evidence>
<feature type="region of interest" description="Disordered" evidence="1">
    <location>
        <begin position="177"/>
        <end position="206"/>
    </location>
</feature>
<dbReference type="RefSeq" id="WP_211936040.1">
    <property type="nucleotide sequence ID" value="NZ_CP073078.1"/>
</dbReference>
<dbReference type="AlphaFoldDB" id="A0A975FWA8"/>
<organism evidence="2 3">
    <name type="scientific">Phenylobacterium montanum</name>
    <dbReference type="NCBI Taxonomy" id="2823693"/>
    <lineage>
        <taxon>Bacteria</taxon>
        <taxon>Pseudomonadati</taxon>
        <taxon>Pseudomonadota</taxon>
        <taxon>Alphaproteobacteria</taxon>
        <taxon>Caulobacterales</taxon>
        <taxon>Caulobacteraceae</taxon>
        <taxon>Phenylobacterium</taxon>
    </lineage>
</organism>